<evidence type="ECO:0000313" key="9">
    <source>
        <dbReference type="Proteomes" id="UP000245946"/>
    </source>
</evidence>
<comment type="subcellular location">
    <subcellularLocation>
        <location evidence="1">Membrane</location>
        <topology evidence="1">Multi-pass membrane protein</topology>
    </subcellularLocation>
</comment>
<dbReference type="Gene3D" id="1.20.1250.20">
    <property type="entry name" value="MFS general substrate transporter like domains"/>
    <property type="match status" value="1"/>
</dbReference>
<dbReference type="InterPro" id="IPR050360">
    <property type="entry name" value="MFS_Sugar_Transporters"/>
</dbReference>
<feature type="transmembrane region" description="Helical" evidence="6">
    <location>
        <begin position="345"/>
        <end position="367"/>
    </location>
</feature>
<organism evidence="8 9">
    <name type="scientific">Tilletiopsis washingtonensis</name>
    <dbReference type="NCBI Taxonomy" id="58919"/>
    <lineage>
        <taxon>Eukaryota</taxon>
        <taxon>Fungi</taxon>
        <taxon>Dikarya</taxon>
        <taxon>Basidiomycota</taxon>
        <taxon>Ustilaginomycotina</taxon>
        <taxon>Exobasidiomycetes</taxon>
        <taxon>Entylomatales</taxon>
        <taxon>Entylomatales incertae sedis</taxon>
        <taxon>Tilletiopsis</taxon>
    </lineage>
</organism>
<evidence type="ECO:0000313" key="8">
    <source>
        <dbReference type="EMBL" id="PWN97619.1"/>
    </source>
</evidence>
<dbReference type="Proteomes" id="UP000245946">
    <property type="component" value="Unassembled WGS sequence"/>
</dbReference>
<feature type="transmembrane region" description="Helical" evidence="6">
    <location>
        <begin position="283"/>
        <end position="305"/>
    </location>
</feature>
<dbReference type="STRING" id="58919.A0A316Z7P6"/>
<proteinExistence type="inferred from homology"/>
<dbReference type="OrthoDB" id="6612291at2759"/>
<keyword evidence="3 6" id="KW-0812">Transmembrane</keyword>
<dbReference type="AlphaFoldDB" id="A0A316Z7P6"/>
<dbReference type="EMBL" id="KZ819294">
    <property type="protein sequence ID" value="PWN97619.1"/>
    <property type="molecule type" value="Genomic_DNA"/>
</dbReference>
<feature type="domain" description="Major facilitator superfamily (MFS) profile" evidence="7">
    <location>
        <begin position="26"/>
        <end position="470"/>
    </location>
</feature>
<dbReference type="FunFam" id="1.20.1250.20:FF:000078">
    <property type="entry name" value="MFS maltose transporter, putative"/>
    <property type="match status" value="1"/>
</dbReference>
<dbReference type="PROSITE" id="PS50850">
    <property type="entry name" value="MFS"/>
    <property type="match status" value="1"/>
</dbReference>
<feature type="transmembrane region" description="Helical" evidence="6">
    <location>
        <begin position="413"/>
        <end position="435"/>
    </location>
</feature>
<evidence type="ECO:0000256" key="5">
    <source>
        <dbReference type="ARBA" id="ARBA00023136"/>
    </source>
</evidence>
<keyword evidence="5 6" id="KW-0472">Membrane</keyword>
<reference evidence="8 9" key="1">
    <citation type="journal article" date="2018" name="Mol. Biol. Evol.">
        <title>Broad Genomic Sampling Reveals a Smut Pathogenic Ancestry of the Fungal Clade Ustilaginomycotina.</title>
        <authorList>
            <person name="Kijpornyongpan T."/>
            <person name="Mondo S.J."/>
            <person name="Barry K."/>
            <person name="Sandor L."/>
            <person name="Lee J."/>
            <person name="Lipzen A."/>
            <person name="Pangilinan J."/>
            <person name="LaButti K."/>
            <person name="Hainaut M."/>
            <person name="Henrissat B."/>
            <person name="Grigoriev I.V."/>
            <person name="Spatafora J.W."/>
            <person name="Aime M.C."/>
        </authorList>
    </citation>
    <scope>NUCLEOTIDE SEQUENCE [LARGE SCALE GENOMIC DNA]</scope>
    <source>
        <strain evidence="8 9">MCA 4186</strain>
    </source>
</reference>
<feature type="transmembrane region" description="Helical" evidence="6">
    <location>
        <begin position="21"/>
        <end position="47"/>
    </location>
</feature>
<dbReference type="InterPro" id="IPR036259">
    <property type="entry name" value="MFS_trans_sf"/>
</dbReference>
<protein>
    <submittedName>
        <fullName evidence="8">General substrate transporter</fullName>
    </submittedName>
</protein>
<dbReference type="GO" id="GO:0005351">
    <property type="term" value="F:carbohydrate:proton symporter activity"/>
    <property type="evidence" value="ECO:0007669"/>
    <property type="project" value="TreeGrafter"/>
</dbReference>
<feature type="transmembrane region" description="Helical" evidence="6">
    <location>
        <begin position="447"/>
        <end position="466"/>
    </location>
</feature>
<keyword evidence="9" id="KW-1185">Reference proteome</keyword>
<feature type="transmembrane region" description="Helical" evidence="6">
    <location>
        <begin position="317"/>
        <end position="338"/>
    </location>
</feature>
<feature type="transmembrane region" description="Helical" evidence="6">
    <location>
        <begin position="163"/>
        <end position="185"/>
    </location>
</feature>
<dbReference type="InterPro" id="IPR005828">
    <property type="entry name" value="MFS_sugar_transport-like"/>
</dbReference>
<dbReference type="GeneID" id="37267789"/>
<gene>
    <name evidence="8" type="ORF">FA09DRAFT_298352</name>
</gene>
<name>A0A316Z7P6_9BASI</name>
<evidence type="ECO:0000256" key="3">
    <source>
        <dbReference type="ARBA" id="ARBA00022692"/>
    </source>
</evidence>
<evidence type="ECO:0000256" key="2">
    <source>
        <dbReference type="ARBA" id="ARBA00010992"/>
    </source>
</evidence>
<feature type="transmembrane region" description="Helical" evidence="6">
    <location>
        <begin position="67"/>
        <end position="92"/>
    </location>
</feature>
<comment type="similarity">
    <text evidence="2">Belongs to the major facilitator superfamily. Sugar transporter (TC 2.A.1.1) family.</text>
</comment>
<dbReference type="PANTHER" id="PTHR48022">
    <property type="entry name" value="PLASTIDIC GLUCOSE TRANSPORTER 4"/>
    <property type="match status" value="1"/>
</dbReference>
<evidence type="ECO:0000256" key="1">
    <source>
        <dbReference type="ARBA" id="ARBA00004141"/>
    </source>
</evidence>
<dbReference type="GO" id="GO:0016020">
    <property type="term" value="C:membrane"/>
    <property type="evidence" value="ECO:0007669"/>
    <property type="project" value="UniProtKB-SubCell"/>
</dbReference>
<keyword evidence="4 6" id="KW-1133">Transmembrane helix</keyword>
<accession>A0A316Z7P6</accession>
<evidence type="ECO:0000256" key="4">
    <source>
        <dbReference type="ARBA" id="ARBA00022989"/>
    </source>
</evidence>
<feature type="transmembrane region" description="Helical" evidence="6">
    <location>
        <begin position="197"/>
        <end position="216"/>
    </location>
</feature>
<dbReference type="Pfam" id="PF00083">
    <property type="entry name" value="Sugar_tr"/>
    <property type="match status" value="1"/>
</dbReference>
<dbReference type="PANTHER" id="PTHR48022:SF27">
    <property type="entry name" value="MAJOR FACILITATOR SUPERFAMILY (MFS) PROFILE DOMAIN-CONTAINING PROTEIN"/>
    <property type="match status" value="1"/>
</dbReference>
<dbReference type="RefSeq" id="XP_025597898.1">
    <property type="nucleotide sequence ID" value="XM_025740243.1"/>
</dbReference>
<dbReference type="SUPFAM" id="SSF103473">
    <property type="entry name" value="MFS general substrate transporter"/>
    <property type="match status" value="1"/>
</dbReference>
<feature type="transmembrane region" description="Helical" evidence="6">
    <location>
        <begin position="104"/>
        <end position="121"/>
    </location>
</feature>
<sequence>MHEQQSGARVETASAVTGWNAWMVYSCVVIGLSGCMFGIENSIIGPIASMHSFVDKMQGPNPKTGEFVFTASNQSILFSVPLTATIFGALFSTPLQTRFGRKRTLLGAYVFSLPAVFLQLFAPNFGAFVGGRFWNALSYGVATAVAPGYLGDLVVPSLRGRSVALNNLFTITASVISVIICWASESQFRNTRWCYDIPLIVQCALPFTLICLTIFASESPLSLVTRDRIEDARACLSKIRSYSQEEINGELDMMIVGEENRRATAAETSFMDIFKGTNLKRTLVAGSFFSLNQISGIILSTTYATVFLTQLGAGDPFVLSVVAAVCQLAGALVAPFALDLWGRRSVALCGFVVLFLLDVAAGTSAFFTDKGMGPVKAVAAFSFIFNFVWTASFYSISLLLPSEIPTQRLRNPTLSYAVGWGQTTAVITTFAVPQLTSADGANLGAKTYLIFAGCVLCVFVMSIFLLPETAGRSFPEIDELYEKKIPAWRWKGYVCETAAKQGATSESLAKEKAEKAARS</sequence>
<evidence type="ECO:0000259" key="7">
    <source>
        <dbReference type="PROSITE" id="PS50850"/>
    </source>
</evidence>
<feature type="transmembrane region" description="Helical" evidence="6">
    <location>
        <begin position="379"/>
        <end position="401"/>
    </location>
</feature>
<evidence type="ECO:0000256" key="6">
    <source>
        <dbReference type="SAM" id="Phobius"/>
    </source>
</evidence>
<feature type="transmembrane region" description="Helical" evidence="6">
    <location>
        <begin position="133"/>
        <end position="151"/>
    </location>
</feature>
<dbReference type="InterPro" id="IPR020846">
    <property type="entry name" value="MFS_dom"/>
</dbReference>